<evidence type="ECO:0000313" key="12">
    <source>
        <dbReference type="Proteomes" id="UP000075885"/>
    </source>
</evidence>
<dbReference type="GO" id="GO:0016787">
    <property type="term" value="F:hydrolase activity"/>
    <property type="evidence" value="ECO:0007669"/>
    <property type="project" value="UniProtKB-KW"/>
</dbReference>
<dbReference type="GO" id="GO:0009378">
    <property type="term" value="F:four-way junction helicase activity"/>
    <property type="evidence" value="ECO:0007669"/>
    <property type="project" value="TreeGrafter"/>
</dbReference>
<dbReference type="VEuPathDB" id="VectorBase:AEPI006575"/>
<feature type="region of interest" description="Disordered" evidence="8">
    <location>
        <begin position="1306"/>
        <end position="1339"/>
    </location>
</feature>
<dbReference type="GO" id="GO:0036297">
    <property type="term" value="P:interstrand cross-link repair"/>
    <property type="evidence" value="ECO:0007669"/>
    <property type="project" value="TreeGrafter"/>
</dbReference>
<evidence type="ECO:0000256" key="5">
    <source>
        <dbReference type="ARBA" id="ARBA00022806"/>
    </source>
</evidence>
<name>A0A182PI13_9DIPT</name>
<dbReference type="STRING" id="199890.A0A182PI13"/>
<sequence length="1339" mass="150227">MDDSVEDAENRSDVLNQSTYSLADASFSRNDSFQLNLRRNASDCDGFDSSTGDSWIYPVDVPVRPYQYTITEAALFKNTLVVLPTGLGKTFIAAVVMYNIYRWYPTGKVIFMAPTRPLVSQQIEACARIVGIPRSDTAEVTGKQPRYKRASLWQTKRVFYATPQVVLADLDGVTTGTAVFPAKEVRLVVIDEAHKAKGRYAYTDVIRQLVEVNTSFRVLALSATPGRTLEDVAEVIKNLLISHIEVRYDSSQDLQPYVFRRDVRTIVIPLGQTIARIRQEMLRLVNPYLQRLLEANVFARYPDRLTHGALVMELKRFRNNALHQRHPSHSTIVSDFYACIGMYHAMELLIKHGIRAFLNYLLNGPSGGDGGSGTNNAQEKYFIAKDRQIKAFLDRLKEQFPQHLLQKGHGADDMTGNDDVDFGHPKFRILQKQLIAFFSEHPDSRAIVFCEFRDSVATIKRLLSDNQPAIRANCIVGQGSANGVRVPQQEQIDVIRQFRKGTVNTLIATCVAEEGIDVGEVDLIVCFDIAKNPTRFVQRIGRTGRQRVGRVLMLVTEGEEYETLKQVLASKDKTNQQLARSKDILRVLYRSSPRLLPPGVEPKCMKVNMASKAKVATDCSDSSDGECSVVGSGNRRTVRKRSKRLNDTAEDTPQPKRNKSNSTTHYSVRHYFQPRGPNASGELDAGEREIFSVSSPKENLHDRSRDSNTASATLSYGAKQTQPTIPALLQRLVQHYKRLSRQKFLCGQELLTIPTMEPKLGERGKLPLRRDNPLELPELIPHERCRPEDRSVVVDEGIDKSISNLFETTVMSESAAILDSVAEQIQRKAPPVSITKKTHPSTVKRGRKQQNVMPLDPCNSPLLLAFNRSVQKKKNSDTLETPVRVSVEKSQIGEEQRNRMTRQMVLEYFKLKDIPDIFGDDDADSTKTDTVCIPVVDREESDKTALKGSSINRRLFGETVAESNCLITVPNETVTHAADVIATIDKRSKTSDITLHPLYEPKTPEPRRLEIGSKCFDLGSVDLVFQDESDTECVVHASSRSMAPSSGIMLSPPPRHPLDVKLPTTCLNVHRSPSIIEKVKRSKTDRFALVLNEFHYDSQKLDDSVIGIKPRLSNRNRIESSPESVEDVTMMGQKMLGKQSETSMEQTPVRQSAVSRFSKPAKYRRAVGGARAFFQTQAAVSDDEGSDREDDDDGHGDVGSLASFVTSSDEESPNRTDMRAVYLQSVRSPVTHRGAFKIPSNCYRAPVPCESYLDTTGGHSGEEDYYDEMDDGSQLLGSFIDDNVLQASQSMELCELERAEMLIEERRRRDRRARQQSISVAGEQKKRRRVKVLDTSDTD</sequence>
<keyword evidence="7" id="KW-0539">Nucleus</keyword>
<dbReference type="CDD" id="cd12091">
    <property type="entry name" value="FANCM_ID"/>
    <property type="match status" value="1"/>
</dbReference>
<reference evidence="12" key="1">
    <citation type="submission" date="2013-03" db="EMBL/GenBank/DDBJ databases">
        <title>The Genome Sequence of Anopheles epiroticus epiroticus2.</title>
        <authorList>
            <consortium name="The Broad Institute Genomics Platform"/>
            <person name="Neafsey D.E."/>
            <person name="Howell P."/>
            <person name="Walker B."/>
            <person name="Young S.K."/>
            <person name="Zeng Q."/>
            <person name="Gargeya S."/>
            <person name="Fitzgerald M."/>
            <person name="Haas B."/>
            <person name="Abouelleil A."/>
            <person name="Allen A.W."/>
            <person name="Alvarado L."/>
            <person name="Arachchi H.M."/>
            <person name="Berlin A.M."/>
            <person name="Chapman S.B."/>
            <person name="Gainer-Dewar J."/>
            <person name="Goldberg J."/>
            <person name="Griggs A."/>
            <person name="Gujja S."/>
            <person name="Hansen M."/>
            <person name="Howarth C."/>
            <person name="Imamovic A."/>
            <person name="Ireland A."/>
            <person name="Larimer J."/>
            <person name="McCowan C."/>
            <person name="Murphy C."/>
            <person name="Pearson M."/>
            <person name="Poon T.W."/>
            <person name="Priest M."/>
            <person name="Roberts A."/>
            <person name="Saif S."/>
            <person name="Shea T."/>
            <person name="Sisk P."/>
            <person name="Sykes S."/>
            <person name="Wortman J."/>
            <person name="Nusbaum C."/>
            <person name="Birren B."/>
        </authorList>
    </citation>
    <scope>NUCLEOTIDE SEQUENCE [LARGE SCALE GENOMIC DNA]</scope>
    <source>
        <strain evidence="12">Epiroticus2</strain>
    </source>
</reference>
<dbReference type="InterPro" id="IPR039686">
    <property type="entry name" value="FANCM/Mph1-like_ID"/>
</dbReference>
<dbReference type="SMART" id="SM00487">
    <property type="entry name" value="DEXDc"/>
    <property type="match status" value="1"/>
</dbReference>
<feature type="compositionally biased region" description="Polar residues" evidence="8">
    <location>
        <begin position="707"/>
        <end position="718"/>
    </location>
</feature>
<dbReference type="PROSITE" id="PS51192">
    <property type="entry name" value="HELICASE_ATP_BIND_1"/>
    <property type="match status" value="1"/>
</dbReference>
<comment type="subcellular location">
    <subcellularLocation>
        <location evidence="1">Nucleus</location>
    </subcellularLocation>
</comment>
<evidence type="ECO:0000259" key="9">
    <source>
        <dbReference type="PROSITE" id="PS51192"/>
    </source>
</evidence>
<dbReference type="EnsemblMetazoa" id="AEPI006575-RA">
    <property type="protein sequence ID" value="AEPI006575-PA"/>
    <property type="gene ID" value="AEPI006575"/>
</dbReference>
<dbReference type="Pfam" id="PF00270">
    <property type="entry name" value="DEAD"/>
    <property type="match status" value="1"/>
</dbReference>
<feature type="domain" description="Helicase ATP-binding" evidence="9">
    <location>
        <begin position="70"/>
        <end position="243"/>
    </location>
</feature>
<dbReference type="GO" id="GO:0043138">
    <property type="term" value="F:3'-5' DNA helicase activity"/>
    <property type="evidence" value="ECO:0007669"/>
    <property type="project" value="InterPro"/>
</dbReference>
<feature type="compositionally biased region" description="Basic residues" evidence="8">
    <location>
        <begin position="836"/>
        <end position="848"/>
    </location>
</feature>
<keyword evidence="6" id="KW-0067">ATP-binding</keyword>
<feature type="compositionally biased region" description="Acidic residues" evidence="8">
    <location>
        <begin position="1181"/>
        <end position="1194"/>
    </location>
</feature>
<dbReference type="SMART" id="SM00490">
    <property type="entry name" value="HELICc"/>
    <property type="match status" value="1"/>
</dbReference>
<reference evidence="11" key="2">
    <citation type="submission" date="2020-05" db="UniProtKB">
        <authorList>
            <consortium name="EnsemblMetazoa"/>
        </authorList>
    </citation>
    <scope>IDENTIFICATION</scope>
    <source>
        <strain evidence="11">Epiroticus2</strain>
    </source>
</reference>
<feature type="compositionally biased region" description="Polar residues" evidence="8">
    <location>
        <begin position="1139"/>
        <end position="1155"/>
    </location>
</feature>
<dbReference type="InterPro" id="IPR027417">
    <property type="entry name" value="P-loop_NTPase"/>
</dbReference>
<feature type="region of interest" description="Disordered" evidence="8">
    <location>
        <begin position="618"/>
        <end position="718"/>
    </location>
</feature>
<evidence type="ECO:0000256" key="6">
    <source>
        <dbReference type="ARBA" id="ARBA00022840"/>
    </source>
</evidence>
<evidence type="ECO:0000256" key="7">
    <source>
        <dbReference type="ARBA" id="ARBA00023242"/>
    </source>
</evidence>
<dbReference type="InterPro" id="IPR044749">
    <property type="entry name" value="FANCM_DEXDc"/>
</dbReference>
<dbReference type="FunFam" id="3.40.50.300:FF:000861">
    <property type="entry name" value="Fanconi anemia, complementation group M"/>
    <property type="match status" value="1"/>
</dbReference>
<evidence type="ECO:0000256" key="4">
    <source>
        <dbReference type="ARBA" id="ARBA00022801"/>
    </source>
</evidence>
<dbReference type="GO" id="GO:0000400">
    <property type="term" value="F:four-way junction DNA binding"/>
    <property type="evidence" value="ECO:0007669"/>
    <property type="project" value="TreeGrafter"/>
</dbReference>
<feature type="region of interest" description="Disordered" evidence="8">
    <location>
        <begin position="1177"/>
        <end position="1216"/>
    </location>
</feature>
<accession>A0A182PI13</accession>
<dbReference type="Pfam" id="PF00271">
    <property type="entry name" value="Helicase_C"/>
    <property type="match status" value="1"/>
</dbReference>
<keyword evidence="12" id="KW-1185">Reference proteome</keyword>
<dbReference type="CDD" id="cd18033">
    <property type="entry name" value="DEXDc_FANCM"/>
    <property type="match status" value="1"/>
</dbReference>
<dbReference type="PROSITE" id="PS51194">
    <property type="entry name" value="HELICASE_CTER"/>
    <property type="match status" value="1"/>
</dbReference>
<evidence type="ECO:0000256" key="8">
    <source>
        <dbReference type="SAM" id="MobiDB-lite"/>
    </source>
</evidence>
<dbReference type="GO" id="GO:0005634">
    <property type="term" value="C:nucleus"/>
    <property type="evidence" value="ECO:0007669"/>
    <property type="project" value="UniProtKB-SubCell"/>
</dbReference>
<feature type="region of interest" description="Disordered" evidence="8">
    <location>
        <begin position="1137"/>
        <end position="1158"/>
    </location>
</feature>
<feature type="domain" description="Helicase C-terminal" evidence="10">
    <location>
        <begin position="430"/>
        <end position="589"/>
    </location>
</feature>
<evidence type="ECO:0000256" key="2">
    <source>
        <dbReference type="ARBA" id="ARBA00009889"/>
    </source>
</evidence>
<dbReference type="SUPFAM" id="SSF52540">
    <property type="entry name" value="P-loop containing nucleoside triphosphate hydrolases"/>
    <property type="match status" value="1"/>
</dbReference>
<evidence type="ECO:0000259" key="10">
    <source>
        <dbReference type="PROSITE" id="PS51194"/>
    </source>
</evidence>
<dbReference type="Gene3D" id="1.20.1320.20">
    <property type="entry name" value="hef helicase domain"/>
    <property type="match status" value="1"/>
</dbReference>
<evidence type="ECO:0000256" key="3">
    <source>
        <dbReference type="ARBA" id="ARBA00022741"/>
    </source>
</evidence>
<organism evidence="11 12">
    <name type="scientific">Anopheles epiroticus</name>
    <dbReference type="NCBI Taxonomy" id="199890"/>
    <lineage>
        <taxon>Eukaryota</taxon>
        <taxon>Metazoa</taxon>
        <taxon>Ecdysozoa</taxon>
        <taxon>Arthropoda</taxon>
        <taxon>Hexapoda</taxon>
        <taxon>Insecta</taxon>
        <taxon>Pterygota</taxon>
        <taxon>Neoptera</taxon>
        <taxon>Endopterygota</taxon>
        <taxon>Diptera</taxon>
        <taxon>Nematocera</taxon>
        <taxon>Culicoidea</taxon>
        <taxon>Culicidae</taxon>
        <taxon>Anophelinae</taxon>
        <taxon>Anopheles</taxon>
    </lineage>
</organism>
<keyword evidence="3" id="KW-0547">Nucleotide-binding</keyword>
<proteinExistence type="inferred from homology"/>
<evidence type="ECO:0000313" key="11">
    <source>
        <dbReference type="EnsemblMetazoa" id="AEPI006575-PA"/>
    </source>
</evidence>
<dbReference type="PANTHER" id="PTHR14025">
    <property type="entry name" value="FANCONI ANEMIA GROUP M FANCM FAMILY MEMBER"/>
    <property type="match status" value="1"/>
</dbReference>
<keyword evidence="5" id="KW-0347">Helicase</keyword>
<dbReference type="InterPro" id="IPR014001">
    <property type="entry name" value="Helicase_ATP-bd"/>
</dbReference>
<dbReference type="InterPro" id="IPR011545">
    <property type="entry name" value="DEAD/DEAH_box_helicase_dom"/>
</dbReference>
<dbReference type="GO" id="GO:0045003">
    <property type="term" value="P:double-strand break repair via synthesis-dependent strand annealing"/>
    <property type="evidence" value="ECO:0007669"/>
    <property type="project" value="TreeGrafter"/>
</dbReference>
<protein>
    <recommendedName>
        <fullName evidence="13">Fanconi anemia group M protein</fullName>
    </recommendedName>
</protein>
<evidence type="ECO:0008006" key="13">
    <source>
        <dbReference type="Google" id="ProtNLM"/>
    </source>
</evidence>
<dbReference type="Proteomes" id="UP000075885">
    <property type="component" value="Unassembled WGS sequence"/>
</dbReference>
<dbReference type="PANTHER" id="PTHR14025:SF20">
    <property type="entry name" value="FANCONI ANEMIA GROUP M PROTEIN"/>
    <property type="match status" value="1"/>
</dbReference>
<evidence type="ECO:0000256" key="1">
    <source>
        <dbReference type="ARBA" id="ARBA00004123"/>
    </source>
</evidence>
<comment type="similarity">
    <text evidence="2">Belongs to the DEAD box helicase family. DEAH subfamily. FANCM sub-subfamily.</text>
</comment>
<keyword evidence="4" id="KW-0378">Hydrolase</keyword>
<dbReference type="GO" id="GO:0005524">
    <property type="term" value="F:ATP binding"/>
    <property type="evidence" value="ECO:0007669"/>
    <property type="project" value="UniProtKB-KW"/>
</dbReference>
<dbReference type="Gene3D" id="3.40.50.300">
    <property type="entry name" value="P-loop containing nucleotide triphosphate hydrolases"/>
    <property type="match status" value="2"/>
</dbReference>
<feature type="region of interest" description="Disordered" evidence="8">
    <location>
        <begin position="829"/>
        <end position="854"/>
    </location>
</feature>
<dbReference type="InterPro" id="IPR001650">
    <property type="entry name" value="Helicase_C-like"/>
</dbReference>